<feature type="binding site" evidence="7">
    <location>
        <begin position="152"/>
        <end position="154"/>
    </location>
    <ligand>
        <name>D-glyceraldehyde 3-phosphate</name>
        <dbReference type="ChEBI" id="CHEBI:59776"/>
    </ligand>
</feature>
<gene>
    <name evidence="13" type="ORF">BHK98_00295</name>
</gene>
<evidence type="ECO:0000256" key="3">
    <source>
        <dbReference type="ARBA" id="ARBA00023002"/>
    </source>
</evidence>
<dbReference type="Proteomes" id="UP000187404">
    <property type="component" value="Unassembled WGS sequence"/>
</dbReference>
<dbReference type="InterPro" id="IPR020829">
    <property type="entry name" value="GlycerAld_3-P_DH_cat"/>
</dbReference>
<dbReference type="SUPFAM" id="SSF55347">
    <property type="entry name" value="Glyceraldehyde-3-phosphate dehydrogenase-like, C-terminal domain"/>
    <property type="match status" value="1"/>
</dbReference>
<dbReference type="Pfam" id="PF02800">
    <property type="entry name" value="Gp_dh_C"/>
    <property type="match status" value="1"/>
</dbReference>
<dbReference type="GO" id="GO:0006096">
    <property type="term" value="P:glycolytic process"/>
    <property type="evidence" value="ECO:0007669"/>
    <property type="project" value="TreeGrafter"/>
</dbReference>
<dbReference type="InterPro" id="IPR020830">
    <property type="entry name" value="GlycerAld_3-P_DH_AS"/>
</dbReference>
<keyword evidence="4 8" id="KW-0520">NAD</keyword>
<evidence type="ECO:0000256" key="10">
    <source>
        <dbReference type="RuleBase" id="RU000397"/>
    </source>
</evidence>
<dbReference type="GO" id="GO:0004365">
    <property type="term" value="F:glyceraldehyde-3-phosphate dehydrogenase (NAD+) (phosphorylating) activity"/>
    <property type="evidence" value="ECO:0007669"/>
    <property type="project" value="UniProtKB-EC"/>
</dbReference>
<evidence type="ECO:0000256" key="4">
    <source>
        <dbReference type="ARBA" id="ARBA00023027"/>
    </source>
</evidence>
<evidence type="ECO:0000256" key="9">
    <source>
        <dbReference type="PIRSR" id="PIRSR000149-4"/>
    </source>
</evidence>
<feature type="binding site" evidence="8">
    <location>
        <position position="121"/>
    </location>
    <ligand>
        <name>NAD(+)</name>
        <dbReference type="ChEBI" id="CHEBI:57540"/>
    </ligand>
</feature>
<feature type="site" description="Activates thiol group during catalysis" evidence="9">
    <location>
        <position position="180"/>
    </location>
</feature>
<feature type="binding site" evidence="7">
    <location>
        <position position="235"/>
    </location>
    <ligand>
        <name>D-glyceraldehyde 3-phosphate</name>
        <dbReference type="ChEBI" id="CHEBI:59776"/>
    </ligand>
</feature>
<feature type="binding site" evidence="7">
    <location>
        <begin position="212"/>
        <end position="213"/>
    </location>
    <ligand>
        <name>D-glyceraldehyde 3-phosphate</name>
        <dbReference type="ChEBI" id="CHEBI:59776"/>
    </ligand>
</feature>
<dbReference type="PANTHER" id="PTHR10836:SF134">
    <property type="entry name" value="GLYCERALDEHYDE-3-PHOSPHATE DEHYDROGENASE (PHOSPHORYLATING)"/>
    <property type="match status" value="1"/>
</dbReference>
<evidence type="ECO:0000313" key="14">
    <source>
        <dbReference type="Proteomes" id="UP000187404"/>
    </source>
</evidence>
<dbReference type="FunFam" id="3.40.50.720:FF:000001">
    <property type="entry name" value="Glyceraldehyde-3-phosphate dehydrogenase"/>
    <property type="match status" value="1"/>
</dbReference>
<dbReference type="CDD" id="cd18126">
    <property type="entry name" value="GAPDH_I_C"/>
    <property type="match status" value="1"/>
</dbReference>
<dbReference type="PANTHER" id="PTHR10836">
    <property type="entry name" value="GLYCERALDEHYDE 3-PHOSPHATE DEHYDROGENASE"/>
    <property type="match status" value="1"/>
</dbReference>
<keyword evidence="8" id="KW-0547">Nucleotide-binding</keyword>
<dbReference type="SUPFAM" id="SSF51735">
    <property type="entry name" value="NAD(P)-binding Rossmann-fold domains"/>
    <property type="match status" value="1"/>
</dbReference>
<sequence>MAAKVGISGFGRIARVVIRAAQDMPEIDICGINVRNANIEYMVYMLKYDSVFGRFPGKLEQYDEGIIIDGKKIPVYSESEAKNIPWDRCGAEYIVEATGAYNTTEKAQDHIDSGAKKVIITAPAKDKTTPTFVYRVNSDQYTSDMNVVSNASCTTNCLAPLCKVVNDEFGIDQGLMSTIHAATAKQKVVDARSLKDWRTGRSVFGNVIPTTTGAAKAVGLVIPELAGRMTGIAYRVPTNDVSVIDLNIVLKKSASYEDICRAVKKASETTLAGVIEYVDDEVVSGDFVGDPCTSIFDAREGIELNDKFFKLIAYYDNEYGYSCKTLELIKHMYSVDQSAKN</sequence>
<dbReference type="GO" id="GO:0050661">
    <property type="term" value="F:NADP binding"/>
    <property type="evidence" value="ECO:0007669"/>
    <property type="project" value="InterPro"/>
</dbReference>
<feature type="binding site" evidence="7">
    <location>
        <position position="183"/>
    </location>
    <ligand>
        <name>D-glyceraldehyde 3-phosphate</name>
        <dbReference type="ChEBI" id="CHEBI:59776"/>
    </ligand>
</feature>
<accession>A0A1Q9JEU8</accession>
<dbReference type="GO" id="GO:0051287">
    <property type="term" value="F:NAD binding"/>
    <property type="evidence" value="ECO:0007669"/>
    <property type="project" value="InterPro"/>
</dbReference>
<evidence type="ECO:0000313" key="13">
    <source>
        <dbReference type="EMBL" id="OLR54664.1"/>
    </source>
</evidence>
<evidence type="ECO:0000256" key="1">
    <source>
        <dbReference type="ARBA" id="ARBA00003501"/>
    </source>
</evidence>
<reference evidence="13 14" key="1">
    <citation type="journal article" date="2016" name="Appl. Environ. Microbiol.">
        <title>Function and Phylogeny of Bacterial Butyryl Coenzyme A:Acetate Transferases and Their Diversity in the Proximal Colon of Swine.</title>
        <authorList>
            <person name="Trachsel J."/>
            <person name="Bayles D.O."/>
            <person name="Looft T."/>
            <person name="Levine U.Y."/>
            <person name="Allen H.K."/>
        </authorList>
    </citation>
    <scope>NUCLEOTIDE SEQUENCE [LARGE SCALE GENOMIC DNA]</scope>
    <source>
        <strain evidence="13 14">68-3-10</strain>
    </source>
</reference>
<evidence type="ECO:0000256" key="7">
    <source>
        <dbReference type="PIRSR" id="PIRSR000149-2"/>
    </source>
</evidence>
<dbReference type="PIRSF" id="PIRSF000149">
    <property type="entry name" value="GAP_DH"/>
    <property type="match status" value="1"/>
</dbReference>
<dbReference type="Pfam" id="PF00044">
    <property type="entry name" value="Gp_dh_N"/>
    <property type="match status" value="1"/>
</dbReference>
<keyword evidence="14" id="KW-1185">Reference proteome</keyword>
<feature type="binding site" evidence="8">
    <location>
        <position position="317"/>
    </location>
    <ligand>
        <name>NAD(+)</name>
        <dbReference type="ChEBI" id="CHEBI:57540"/>
    </ligand>
</feature>
<dbReference type="AlphaFoldDB" id="A0A1Q9JEU8"/>
<dbReference type="RefSeq" id="WP_075711685.1">
    <property type="nucleotide sequence ID" value="NZ_MJIE01000001.1"/>
</dbReference>
<dbReference type="GO" id="GO:0005829">
    <property type="term" value="C:cytosol"/>
    <property type="evidence" value="ECO:0007669"/>
    <property type="project" value="TreeGrafter"/>
</dbReference>
<evidence type="ECO:0000256" key="5">
    <source>
        <dbReference type="ARBA" id="ARBA00047698"/>
    </source>
</evidence>
<dbReference type="EC" id="1.2.1.-" evidence="11"/>
<dbReference type="InterPro" id="IPR006424">
    <property type="entry name" value="Glyceraldehyde-3-P_DH_1"/>
</dbReference>
<evidence type="ECO:0000256" key="2">
    <source>
        <dbReference type="ARBA" id="ARBA00007406"/>
    </source>
</evidence>
<comment type="function">
    <text evidence="1">Catalyzes the oxidative phosphorylation of glyceraldehyde 3-phosphate (G3P) to 1,3-bisphosphoglycerate (BPG) using the cofactor NAD. The first reaction step involves the formation of a hemiacetal intermediate between G3P and a cysteine residue, and this hemiacetal intermediate is then oxidized to a thioester, with concomitant reduction of NAD to NADH. The reduced NADH is then exchanged with the second NAD, and the thioester is attacked by a nucleophilic inorganic phosphate to produce BPG.</text>
</comment>
<keyword evidence="3 11" id="KW-0560">Oxidoreductase</keyword>
<evidence type="ECO:0000259" key="12">
    <source>
        <dbReference type="SMART" id="SM00846"/>
    </source>
</evidence>
<evidence type="ECO:0000256" key="11">
    <source>
        <dbReference type="RuleBase" id="RU361160"/>
    </source>
</evidence>
<dbReference type="GeneID" id="303113810"/>
<dbReference type="Gene3D" id="3.30.360.10">
    <property type="entry name" value="Dihydrodipicolinate Reductase, domain 2"/>
    <property type="match status" value="1"/>
</dbReference>
<comment type="caution">
    <text evidence="13">The sequence shown here is derived from an EMBL/GenBank/DDBJ whole genome shotgun (WGS) entry which is preliminary data.</text>
</comment>
<dbReference type="SMART" id="SM00846">
    <property type="entry name" value="Gp_dh_N"/>
    <property type="match status" value="1"/>
</dbReference>
<proteinExistence type="inferred from homology"/>
<evidence type="ECO:0000256" key="6">
    <source>
        <dbReference type="PIRSR" id="PIRSR000149-1"/>
    </source>
</evidence>
<dbReference type="NCBIfam" id="TIGR01534">
    <property type="entry name" value="GAPDH-I"/>
    <property type="match status" value="1"/>
</dbReference>
<dbReference type="PRINTS" id="PR00078">
    <property type="entry name" value="G3PDHDRGNASE"/>
</dbReference>
<feature type="domain" description="Glyceraldehyde 3-phosphate dehydrogenase NAD(P) binding" evidence="12">
    <location>
        <begin position="3"/>
        <end position="153"/>
    </location>
</feature>
<evidence type="ECO:0000256" key="8">
    <source>
        <dbReference type="PIRSR" id="PIRSR000149-3"/>
    </source>
</evidence>
<protein>
    <recommendedName>
        <fullName evidence="11">Glyceraldehyde-3-phosphate dehydrogenase</fullName>
        <ecNumber evidence="11">1.2.1.-</ecNumber>
    </recommendedName>
</protein>
<dbReference type="CDD" id="cd05214">
    <property type="entry name" value="GAPDH_I_N"/>
    <property type="match status" value="1"/>
</dbReference>
<dbReference type="EMBL" id="MJIE01000001">
    <property type="protein sequence ID" value="OLR54664.1"/>
    <property type="molecule type" value="Genomic_DNA"/>
</dbReference>
<dbReference type="InterPro" id="IPR036291">
    <property type="entry name" value="NAD(P)-bd_dom_sf"/>
</dbReference>
<dbReference type="InterPro" id="IPR020831">
    <property type="entry name" value="GlycerAld/Erythrose_P_DH"/>
</dbReference>
<feature type="binding site" evidence="8">
    <location>
        <begin position="12"/>
        <end position="13"/>
    </location>
    <ligand>
        <name>NAD(+)</name>
        <dbReference type="ChEBI" id="CHEBI:57540"/>
    </ligand>
</feature>
<dbReference type="OrthoDB" id="9803304at2"/>
<dbReference type="PROSITE" id="PS00071">
    <property type="entry name" value="GAPDH"/>
    <property type="match status" value="1"/>
</dbReference>
<comment type="catalytic activity">
    <reaction evidence="5">
        <text>D-glyceraldehyde 3-phosphate + phosphate + NAD(+) = (2R)-3-phospho-glyceroyl phosphate + NADH + H(+)</text>
        <dbReference type="Rhea" id="RHEA:10300"/>
        <dbReference type="ChEBI" id="CHEBI:15378"/>
        <dbReference type="ChEBI" id="CHEBI:43474"/>
        <dbReference type="ChEBI" id="CHEBI:57540"/>
        <dbReference type="ChEBI" id="CHEBI:57604"/>
        <dbReference type="ChEBI" id="CHEBI:57945"/>
        <dbReference type="ChEBI" id="CHEBI:59776"/>
        <dbReference type="EC" id="1.2.1.12"/>
    </reaction>
</comment>
<dbReference type="InterPro" id="IPR020828">
    <property type="entry name" value="GlycerAld_3-P_DH_NAD(P)-bd"/>
</dbReference>
<dbReference type="FunFam" id="3.30.360.10:FF:000001">
    <property type="entry name" value="Glyceraldehyde-3-phosphate dehydrogenase"/>
    <property type="match status" value="1"/>
</dbReference>
<dbReference type="STRING" id="1261640.BHK98_00295"/>
<name>A0A1Q9JEU8_9FIRM</name>
<dbReference type="GO" id="GO:0006006">
    <property type="term" value="P:glucose metabolic process"/>
    <property type="evidence" value="ECO:0007669"/>
    <property type="project" value="InterPro"/>
</dbReference>
<comment type="similarity">
    <text evidence="2 10">Belongs to the glyceraldehyde-3-phosphate dehydrogenase family.</text>
</comment>
<feature type="active site" description="Nucleophile" evidence="6">
    <location>
        <position position="153"/>
    </location>
</feature>
<dbReference type="Gene3D" id="3.40.50.720">
    <property type="entry name" value="NAD(P)-binding Rossmann-like Domain"/>
    <property type="match status" value="1"/>
</dbReference>
<organism evidence="13 14">
    <name type="scientific">Hornefia porci</name>
    <dbReference type="NCBI Taxonomy" id="2652292"/>
    <lineage>
        <taxon>Bacteria</taxon>
        <taxon>Bacillati</taxon>
        <taxon>Bacillota</taxon>
        <taxon>Clostridia</taxon>
        <taxon>Peptostreptococcales</taxon>
        <taxon>Anaerovoracaceae</taxon>
        <taxon>Hornefia</taxon>
    </lineage>
</organism>